<reference evidence="2" key="1">
    <citation type="journal article" date="2019" name="Int. J. Syst. Evol. Microbiol.">
        <title>The Global Catalogue of Microorganisms (GCM) 10K type strain sequencing project: providing services to taxonomists for standard genome sequencing and annotation.</title>
        <authorList>
            <consortium name="The Broad Institute Genomics Platform"/>
            <consortium name="The Broad Institute Genome Sequencing Center for Infectious Disease"/>
            <person name="Wu L."/>
            <person name="Ma J."/>
        </authorList>
    </citation>
    <scope>NUCLEOTIDE SEQUENCE [LARGE SCALE GENOMIC DNA]</scope>
    <source>
        <strain evidence="2">KCTC 42143</strain>
    </source>
</reference>
<proteinExistence type="predicted"/>
<accession>A0ABW4NPH1</accession>
<keyword evidence="2" id="KW-1185">Reference proteome</keyword>
<dbReference type="Proteomes" id="UP001597285">
    <property type="component" value="Unassembled WGS sequence"/>
</dbReference>
<evidence type="ECO:0000313" key="2">
    <source>
        <dbReference type="Proteomes" id="UP001597285"/>
    </source>
</evidence>
<organism evidence="1 2">
    <name type="scientific">Carnobacterium antarcticum</name>
    <dbReference type="NCBI Taxonomy" id="2126436"/>
    <lineage>
        <taxon>Bacteria</taxon>
        <taxon>Bacillati</taxon>
        <taxon>Bacillota</taxon>
        <taxon>Bacilli</taxon>
        <taxon>Lactobacillales</taxon>
        <taxon>Carnobacteriaceae</taxon>
        <taxon>Carnobacterium</taxon>
    </lineage>
</organism>
<dbReference type="EMBL" id="JBHUFF010000013">
    <property type="protein sequence ID" value="MFD1799392.1"/>
    <property type="molecule type" value="Genomic_DNA"/>
</dbReference>
<comment type="caution">
    <text evidence="1">The sequence shown here is derived from an EMBL/GenBank/DDBJ whole genome shotgun (WGS) entry which is preliminary data.</text>
</comment>
<name>A0ABW4NPH1_9LACT</name>
<sequence>MNTAEYGLQKIPEIKQATDYMERKGIYFMSWFINGSNYVVEGEFLGKYVLILIQNEKLYLFKDYKWEAIEE</sequence>
<dbReference type="RefSeq" id="WP_058918411.1">
    <property type="nucleotide sequence ID" value="NZ_JBHSQC010000025.1"/>
</dbReference>
<protein>
    <submittedName>
        <fullName evidence="1">Uncharacterized protein</fullName>
    </submittedName>
</protein>
<evidence type="ECO:0000313" key="1">
    <source>
        <dbReference type="EMBL" id="MFD1799392.1"/>
    </source>
</evidence>
<gene>
    <name evidence="1" type="ORF">ACFSBK_05950</name>
</gene>